<evidence type="ECO:0000313" key="1">
    <source>
        <dbReference type="EMBL" id="CAG9334977.1"/>
    </source>
</evidence>
<organism evidence="1 2">
    <name type="scientific">Blepharisma stoltei</name>
    <dbReference type="NCBI Taxonomy" id="1481888"/>
    <lineage>
        <taxon>Eukaryota</taxon>
        <taxon>Sar</taxon>
        <taxon>Alveolata</taxon>
        <taxon>Ciliophora</taxon>
        <taxon>Postciliodesmatophora</taxon>
        <taxon>Heterotrichea</taxon>
        <taxon>Heterotrichida</taxon>
        <taxon>Blepharismidae</taxon>
        <taxon>Blepharisma</taxon>
    </lineage>
</organism>
<name>A0AAU9KAG2_9CILI</name>
<dbReference type="AlphaFoldDB" id="A0AAU9KAG2"/>
<proteinExistence type="predicted"/>
<sequence length="739" mass="86248">MDFLKEENDVSYTKLPYSVRAAILQQLGLKPDDSRFEGVFIDAKMQQDIELNEKFKYMIISKSMIDEYETKKYSLSRPPIQKKNHLEHIRKKAVALKSDKIHKDPCSHECNEANIFACLAKACKEEEFRIVVPQSILIGFGLNSPMRIWTDSDGLLKSEPIDWNNLLHYMDMFDESNESFNCPTYVLKTKSLQPEDGRCCSYVEFFKKEESNEVYSRLHKLSYKSVSCLLQQFIRPKGNCASKLRVHFTNEFQKGYLIFSRSPFTHSKNSEKSLKEFIPQQFLNSSISFNLHSSVYQEMFKLKPFQPLTNHTNFFEDNHGKLNFLRQCSQVANFMYMVAQIISVSIIDYDQKEFAHNMIRFFRAKIKKLADILSNEFNEKNKLSNNAHSRSGWSSKFTVKVSESEDIDVYEVLSNKKFISCTIVWSEAKKCLKKVMQKNQTISSIVLDFIEAIDGNFYLINAPHIVAETVSCASIPVFSDFKHISLFSATESSSVSKGKKQLVCCGDYCKLLKRNDYENREKIELLMKHNMEYAGTLFELMQLQDILNIDTLQHLLGKDLRPQTPITEHLQYKILRKTILEDRNDKYSLKSLINNLPNKLLRELDIKLQRSKDTEAINLYIQKQNNNYSKASLNKKLAWEFELVPVCDKCYKIYSRRDKKTKEKYEKFKEEMLPKIHSSNKRIRTQSQSLEASQFIDDSNKSSNYGNYGYLARPRGNLLDVTIQSPMNRLRNLSYEDLR</sequence>
<protein>
    <submittedName>
        <fullName evidence="1">Uncharacterized protein</fullName>
    </submittedName>
</protein>
<keyword evidence="2" id="KW-1185">Reference proteome</keyword>
<reference evidence="1" key="1">
    <citation type="submission" date="2021-09" db="EMBL/GenBank/DDBJ databases">
        <authorList>
            <consortium name="AG Swart"/>
            <person name="Singh M."/>
            <person name="Singh A."/>
            <person name="Seah K."/>
            <person name="Emmerich C."/>
        </authorList>
    </citation>
    <scope>NUCLEOTIDE SEQUENCE</scope>
    <source>
        <strain evidence="1">ATCC30299</strain>
    </source>
</reference>
<dbReference type="EMBL" id="CAJZBQ010000060">
    <property type="protein sequence ID" value="CAG9334977.1"/>
    <property type="molecule type" value="Genomic_DNA"/>
</dbReference>
<evidence type="ECO:0000313" key="2">
    <source>
        <dbReference type="Proteomes" id="UP001162131"/>
    </source>
</evidence>
<accession>A0AAU9KAG2</accession>
<comment type="caution">
    <text evidence="1">The sequence shown here is derived from an EMBL/GenBank/DDBJ whole genome shotgun (WGS) entry which is preliminary data.</text>
</comment>
<dbReference type="Proteomes" id="UP001162131">
    <property type="component" value="Unassembled WGS sequence"/>
</dbReference>
<gene>
    <name evidence="1" type="ORF">BSTOLATCC_MIC62558</name>
</gene>